<evidence type="ECO:0000313" key="1">
    <source>
        <dbReference type="EMBL" id="AKU95211.1"/>
    </source>
</evidence>
<organism evidence="1 2">
    <name type="scientific">Labilithrix luteola</name>
    <dbReference type="NCBI Taxonomy" id="1391654"/>
    <lineage>
        <taxon>Bacteria</taxon>
        <taxon>Pseudomonadati</taxon>
        <taxon>Myxococcota</taxon>
        <taxon>Polyangia</taxon>
        <taxon>Polyangiales</taxon>
        <taxon>Labilitrichaceae</taxon>
        <taxon>Labilithrix</taxon>
    </lineage>
</organism>
<accession>A0A0K1PPA0</accession>
<protein>
    <recommendedName>
        <fullName evidence="3">Outer membrane lipoprotein BamD-like domain-containing protein</fullName>
    </recommendedName>
</protein>
<gene>
    <name evidence="1" type="ORF">AKJ09_01875</name>
</gene>
<dbReference type="RefSeq" id="WP_146646698.1">
    <property type="nucleotide sequence ID" value="NZ_CP012333.1"/>
</dbReference>
<dbReference type="EMBL" id="CP012333">
    <property type="protein sequence ID" value="AKU95211.1"/>
    <property type="molecule type" value="Genomic_DNA"/>
</dbReference>
<sequence>MSRHDMDLDALIRRARAERPPRRWQRQRALFRRLAFGGAAALLLTRLSYALSPLFRSPRLTLGVVGLVAAATTVASVSAMKTTSLPTSEGKPVASEAAPTAVSTVSPSANELPAEPTVPTISIEALPSARVAVLPARSSAANSTSAEEDQLAKEAASLSRIRSRLAARDFSGARADVQKHREVFARGHLGQEVNVLEIEAYQGLGQEAQACELGRSFLDAHPTSAHQARVAGLMRSCPR</sequence>
<keyword evidence="2" id="KW-1185">Reference proteome</keyword>
<dbReference type="KEGG" id="llu:AKJ09_01875"/>
<dbReference type="AlphaFoldDB" id="A0A0K1PPA0"/>
<dbReference type="Proteomes" id="UP000064967">
    <property type="component" value="Chromosome"/>
</dbReference>
<evidence type="ECO:0000313" key="2">
    <source>
        <dbReference type="Proteomes" id="UP000064967"/>
    </source>
</evidence>
<proteinExistence type="predicted"/>
<evidence type="ECO:0008006" key="3">
    <source>
        <dbReference type="Google" id="ProtNLM"/>
    </source>
</evidence>
<dbReference type="STRING" id="1391654.AKJ09_01875"/>
<name>A0A0K1PPA0_9BACT</name>
<reference evidence="1 2" key="1">
    <citation type="submission" date="2015-08" db="EMBL/GenBank/DDBJ databases">
        <authorList>
            <person name="Babu N.S."/>
            <person name="Beckwith C.J."/>
            <person name="Beseler K.G."/>
            <person name="Brison A."/>
            <person name="Carone J.V."/>
            <person name="Caskin T.P."/>
            <person name="Diamond M."/>
            <person name="Durham M.E."/>
            <person name="Foxe J.M."/>
            <person name="Go M."/>
            <person name="Henderson B.A."/>
            <person name="Jones I.B."/>
            <person name="McGettigan J.A."/>
            <person name="Micheletti S.J."/>
            <person name="Nasrallah M.E."/>
            <person name="Ortiz D."/>
            <person name="Piller C.R."/>
            <person name="Privatt S.R."/>
            <person name="Schneider S.L."/>
            <person name="Sharp S."/>
            <person name="Smith T.C."/>
            <person name="Stanton J.D."/>
            <person name="Ullery H.E."/>
            <person name="Wilson R.J."/>
            <person name="Serrano M.G."/>
            <person name="Buck G."/>
            <person name="Lee V."/>
            <person name="Wang Y."/>
            <person name="Carvalho R."/>
            <person name="Voegtly L."/>
            <person name="Shi R."/>
            <person name="Duckworth R."/>
            <person name="Johnson A."/>
            <person name="Loviza R."/>
            <person name="Walstead R."/>
            <person name="Shah Z."/>
            <person name="Kiflezghi M."/>
            <person name="Wade K."/>
            <person name="Ball S.L."/>
            <person name="Bradley K.W."/>
            <person name="Asai D.J."/>
            <person name="Bowman C.A."/>
            <person name="Russell D.A."/>
            <person name="Pope W.H."/>
            <person name="Jacobs-Sera D."/>
            <person name="Hendrix R.W."/>
            <person name="Hatfull G.F."/>
        </authorList>
    </citation>
    <scope>NUCLEOTIDE SEQUENCE [LARGE SCALE GENOMIC DNA]</scope>
    <source>
        <strain evidence="1 2">DSM 27648</strain>
    </source>
</reference>